<name>A0A0F9AX43_9ZZZZ</name>
<reference evidence="2" key="1">
    <citation type="journal article" date="2015" name="Nature">
        <title>Complex archaea that bridge the gap between prokaryotes and eukaryotes.</title>
        <authorList>
            <person name="Spang A."/>
            <person name="Saw J.H."/>
            <person name="Jorgensen S.L."/>
            <person name="Zaremba-Niedzwiedzka K."/>
            <person name="Martijn J."/>
            <person name="Lind A.E."/>
            <person name="van Eijk R."/>
            <person name="Schleper C."/>
            <person name="Guy L."/>
            <person name="Ettema T.J."/>
        </authorList>
    </citation>
    <scope>NUCLEOTIDE SEQUENCE</scope>
</reference>
<proteinExistence type="predicted"/>
<sequence length="63" mass="6741">PADRAKIGVPRGSYGTPGECHPDEYGDAVYIPNMSLYDRDSFGPAWLRARLAEQGVTLGDSGS</sequence>
<organism evidence="2">
    <name type="scientific">marine sediment metagenome</name>
    <dbReference type="NCBI Taxonomy" id="412755"/>
    <lineage>
        <taxon>unclassified sequences</taxon>
        <taxon>metagenomes</taxon>
        <taxon>ecological metagenomes</taxon>
    </lineage>
</organism>
<feature type="region of interest" description="Disordered" evidence="1">
    <location>
        <begin position="1"/>
        <end position="20"/>
    </location>
</feature>
<evidence type="ECO:0000256" key="1">
    <source>
        <dbReference type="SAM" id="MobiDB-lite"/>
    </source>
</evidence>
<dbReference type="AlphaFoldDB" id="A0A0F9AX43"/>
<accession>A0A0F9AX43</accession>
<protein>
    <submittedName>
        <fullName evidence="2">Uncharacterized protein</fullName>
    </submittedName>
</protein>
<gene>
    <name evidence="2" type="ORF">LCGC14_2598910</name>
</gene>
<dbReference type="EMBL" id="LAZR01043826">
    <property type="protein sequence ID" value="KKL06147.1"/>
    <property type="molecule type" value="Genomic_DNA"/>
</dbReference>
<comment type="caution">
    <text evidence="2">The sequence shown here is derived from an EMBL/GenBank/DDBJ whole genome shotgun (WGS) entry which is preliminary data.</text>
</comment>
<feature type="non-terminal residue" evidence="2">
    <location>
        <position position="1"/>
    </location>
</feature>
<evidence type="ECO:0000313" key="2">
    <source>
        <dbReference type="EMBL" id="KKL06147.1"/>
    </source>
</evidence>